<feature type="region of interest" description="Disordered" evidence="1">
    <location>
        <begin position="43"/>
        <end position="98"/>
    </location>
</feature>
<evidence type="ECO:0000256" key="1">
    <source>
        <dbReference type="SAM" id="MobiDB-lite"/>
    </source>
</evidence>
<gene>
    <name evidence="2" type="ORF">A6R68_13481</name>
</gene>
<comment type="caution">
    <text evidence="2">The sequence shown here is derived from an EMBL/GenBank/DDBJ whole genome shotgun (WGS) entry which is preliminary data.</text>
</comment>
<evidence type="ECO:0000313" key="3">
    <source>
        <dbReference type="Proteomes" id="UP000092124"/>
    </source>
</evidence>
<dbReference type="Proteomes" id="UP000092124">
    <property type="component" value="Unassembled WGS sequence"/>
</dbReference>
<organism evidence="2 3">
    <name type="scientific">Neotoma lepida</name>
    <name type="common">Desert woodrat</name>
    <dbReference type="NCBI Taxonomy" id="56216"/>
    <lineage>
        <taxon>Eukaryota</taxon>
        <taxon>Metazoa</taxon>
        <taxon>Chordata</taxon>
        <taxon>Craniata</taxon>
        <taxon>Vertebrata</taxon>
        <taxon>Euteleostomi</taxon>
        <taxon>Mammalia</taxon>
        <taxon>Eutheria</taxon>
        <taxon>Euarchontoglires</taxon>
        <taxon>Glires</taxon>
        <taxon>Rodentia</taxon>
        <taxon>Myomorpha</taxon>
        <taxon>Muroidea</taxon>
        <taxon>Cricetidae</taxon>
        <taxon>Neotominae</taxon>
        <taxon>Neotoma</taxon>
    </lineage>
</organism>
<keyword evidence="3" id="KW-1185">Reference proteome</keyword>
<reference evidence="2 3" key="1">
    <citation type="submission" date="2016-06" db="EMBL/GenBank/DDBJ databases">
        <title>The Draft Genome Sequence and Annotation of the Desert Woodrat Neotoma lepida.</title>
        <authorList>
            <person name="Campbell M."/>
            <person name="Oakeson K.F."/>
            <person name="Yandell M."/>
            <person name="Halpert J.R."/>
            <person name="Dearing D."/>
        </authorList>
    </citation>
    <scope>NUCLEOTIDE SEQUENCE [LARGE SCALE GENOMIC DNA]</scope>
    <source>
        <strain evidence="2">417</strain>
        <tissue evidence="2">Liver</tissue>
    </source>
</reference>
<feature type="compositionally biased region" description="Basic and acidic residues" evidence="1">
    <location>
        <begin position="43"/>
        <end position="57"/>
    </location>
</feature>
<protein>
    <submittedName>
        <fullName evidence="2">Uncharacterized protein</fullName>
    </submittedName>
</protein>
<feature type="compositionally biased region" description="Basic and acidic residues" evidence="1">
    <location>
        <begin position="68"/>
        <end position="98"/>
    </location>
</feature>
<evidence type="ECO:0000313" key="2">
    <source>
        <dbReference type="EMBL" id="OBS71942.1"/>
    </source>
</evidence>
<accession>A0A1A6H2V9</accession>
<proteinExistence type="predicted"/>
<name>A0A1A6H2V9_NEOLE</name>
<dbReference type="EMBL" id="LZPO01055297">
    <property type="protein sequence ID" value="OBS71942.1"/>
    <property type="molecule type" value="Genomic_DNA"/>
</dbReference>
<sequence length="98" mass="10943">MSVYAPPPGGAVRGPYFHIWEHCKQAAEAFRALSTLLRLNERDGDKKRSCVVEEGAKQKGRGGPVRTMEQDGRRSALGEFKITPKENKASRKQEKETS</sequence>
<dbReference type="AlphaFoldDB" id="A0A1A6H2V9"/>